<dbReference type="Pfam" id="PF00565">
    <property type="entry name" value="SNase"/>
    <property type="match status" value="1"/>
</dbReference>
<dbReference type="GeneID" id="92377474"/>
<name>A0A1G4IHS9_TRYEQ</name>
<dbReference type="Proteomes" id="UP000195570">
    <property type="component" value="Unassembled WGS sequence"/>
</dbReference>
<accession>A0A1G4IHS9</accession>
<dbReference type="AlphaFoldDB" id="A0A1G4IHS9"/>
<sequence>MHEKGYADVDVSPSDKGESADCKVAVVSLAEKIASKAWLFAGCFVVLAMATSFLWEISDSDQTIGYHFFVSPKFVTDGTTFYGTTAEGKLVRVRLRSVEVPTLRQPYGREARDHLKSILLLSVGQSTGVSCFVASVDDVGGVIAEVFFNNVRAFASCGREIDSCAASSLPSYFTPLSGGFTADSIVNVGDEMVRSGWAWVIDNGWTRNTKLQAAMDEAKVAKRGLWGGNVSKFPYRRSPHSRKIGKKLTEQRQPISRRRLFASR</sequence>
<evidence type="ECO:0000259" key="1">
    <source>
        <dbReference type="PROSITE" id="PS50830"/>
    </source>
</evidence>
<evidence type="ECO:0000313" key="3">
    <source>
        <dbReference type="Proteomes" id="UP000195570"/>
    </source>
</evidence>
<dbReference type="PROSITE" id="PS50830">
    <property type="entry name" value="TNASE_3"/>
    <property type="match status" value="1"/>
</dbReference>
<dbReference type="Gene3D" id="2.40.50.90">
    <property type="match status" value="1"/>
</dbReference>
<dbReference type="EMBL" id="CZPT02001763">
    <property type="protein sequence ID" value="SCU71952.1"/>
    <property type="molecule type" value="Genomic_DNA"/>
</dbReference>
<feature type="domain" description="TNase-like" evidence="1">
    <location>
        <begin position="75"/>
        <end position="228"/>
    </location>
</feature>
<evidence type="ECO:0000313" key="2">
    <source>
        <dbReference type="EMBL" id="SCU71952.1"/>
    </source>
</evidence>
<protein>
    <submittedName>
        <fullName evidence="2">Staphylococcal nuclease homologue, putative</fullName>
    </submittedName>
</protein>
<dbReference type="RefSeq" id="XP_067082525.1">
    <property type="nucleotide sequence ID" value="XM_067226424.1"/>
</dbReference>
<proteinExistence type="predicted"/>
<dbReference type="SUPFAM" id="SSF50199">
    <property type="entry name" value="Staphylococcal nuclease"/>
    <property type="match status" value="1"/>
</dbReference>
<organism evidence="2 3">
    <name type="scientific">Trypanosoma equiperdum</name>
    <dbReference type="NCBI Taxonomy" id="5694"/>
    <lineage>
        <taxon>Eukaryota</taxon>
        <taxon>Discoba</taxon>
        <taxon>Euglenozoa</taxon>
        <taxon>Kinetoplastea</taxon>
        <taxon>Metakinetoplastina</taxon>
        <taxon>Trypanosomatida</taxon>
        <taxon>Trypanosomatidae</taxon>
        <taxon>Trypanosoma</taxon>
    </lineage>
</organism>
<comment type="caution">
    <text evidence="2">The sequence shown here is derived from an EMBL/GenBank/DDBJ whole genome shotgun (WGS) entry which is preliminary data.</text>
</comment>
<gene>
    <name evidence="2" type="ORF">TEOVI_000353400</name>
</gene>
<dbReference type="InterPro" id="IPR016071">
    <property type="entry name" value="Staphylococal_nuclease_OB-fold"/>
</dbReference>
<dbReference type="SMART" id="SM00318">
    <property type="entry name" value="SNc"/>
    <property type="match status" value="1"/>
</dbReference>
<keyword evidence="3" id="KW-1185">Reference proteome</keyword>
<dbReference type="VEuPathDB" id="TriTrypDB:TEOVI_000353400"/>
<dbReference type="InterPro" id="IPR035437">
    <property type="entry name" value="SNase_OB-fold_sf"/>
</dbReference>
<reference evidence="2" key="1">
    <citation type="submission" date="2016-09" db="EMBL/GenBank/DDBJ databases">
        <authorList>
            <person name="Hebert L."/>
            <person name="Moumen B."/>
        </authorList>
    </citation>
    <scope>NUCLEOTIDE SEQUENCE [LARGE SCALE GENOMIC DNA]</scope>
    <source>
        <strain evidence="2">OVI</strain>
    </source>
</reference>